<keyword evidence="5" id="KW-1185">Reference proteome</keyword>
<feature type="domain" description="tRNA/rRNA methyltransferase SpoU type" evidence="3">
    <location>
        <begin position="119"/>
        <end position="255"/>
    </location>
</feature>
<dbReference type="Pfam" id="PF00588">
    <property type="entry name" value="SpoU_methylase"/>
    <property type="match status" value="1"/>
</dbReference>
<gene>
    <name evidence="4" type="ORF">YM304_28230</name>
</gene>
<dbReference type="KEGG" id="aym:YM304_28230"/>
<evidence type="ECO:0000259" key="3">
    <source>
        <dbReference type="Pfam" id="PF00588"/>
    </source>
</evidence>
<proteinExistence type="predicted"/>
<dbReference type="GO" id="GO:0006396">
    <property type="term" value="P:RNA processing"/>
    <property type="evidence" value="ECO:0007669"/>
    <property type="project" value="InterPro"/>
</dbReference>
<evidence type="ECO:0000256" key="1">
    <source>
        <dbReference type="ARBA" id="ARBA00022603"/>
    </source>
</evidence>
<dbReference type="InterPro" id="IPR051259">
    <property type="entry name" value="rRNA_Methyltransferase"/>
</dbReference>
<organism evidence="4 5">
    <name type="scientific">Ilumatobacter coccineus (strain NBRC 103263 / KCTC 29153 / YM16-304)</name>
    <dbReference type="NCBI Taxonomy" id="1313172"/>
    <lineage>
        <taxon>Bacteria</taxon>
        <taxon>Bacillati</taxon>
        <taxon>Actinomycetota</taxon>
        <taxon>Acidimicrobiia</taxon>
        <taxon>Acidimicrobiales</taxon>
        <taxon>Ilumatobacteraceae</taxon>
        <taxon>Ilumatobacter</taxon>
    </lineage>
</organism>
<dbReference type="InterPro" id="IPR029064">
    <property type="entry name" value="Ribosomal_eL30-like_sf"/>
</dbReference>
<sequence>MIIVVDDPDDPRFAQFRLNERGLASRAEKRDDAGAGMFLAEGDLVVERALDAGCVPVAALVDADRVPEVAHRFEAPVYAGGTQIRKVISGLGMPQAIIALFERPGRPSVAELAARCRRLVVLEAVDNPANVGAIIRNAAGLGWDGLILDHTSADPLARRSLRVAMGTAFALPHARTMNLATELAQLDGFELYGMTPNPEARDLDTVVAGERVAALIGSERAGLTDELLALATPVRIPMAAGVDSLNAAAASAITCWALR</sequence>
<dbReference type="SUPFAM" id="SSF55315">
    <property type="entry name" value="L30e-like"/>
    <property type="match status" value="1"/>
</dbReference>
<dbReference type="GO" id="GO:0003723">
    <property type="term" value="F:RNA binding"/>
    <property type="evidence" value="ECO:0007669"/>
    <property type="project" value="InterPro"/>
</dbReference>
<reference evidence="4 5" key="1">
    <citation type="journal article" date="2013" name="Int. J. Syst. Evol. Microbiol.">
        <title>Ilumatobacter nonamiense sp. nov. and Ilumatobacter coccineum sp. nov., isolated from seashore sand.</title>
        <authorList>
            <person name="Matsumoto A."/>
            <person name="Kasai H."/>
            <person name="Matsuo Y."/>
            <person name="Shizuri Y."/>
            <person name="Ichikawa N."/>
            <person name="Fujita N."/>
            <person name="Omura S."/>
            <person name="Takahashi Y."/>
        </authorList>
    </citation>
    <scope>NUCLEOTIDE SEQUENCE [LARGE SCALE GENOMIC DNA]</scope>
    <source>
        <strain evidence="5">NBRC 103263 / KCTC 29153 / YM16-304</strain>
    </source>
</reference>
<keyword evidence="2 4" id="KW-0808">Transferase</keyword>
<dbReference type="CDD" id="cd18095">
    <property type="entry name" value="SpoU-like_rRNA-MTase"/>
    <property type="match status" value="1"/>
</dbReference>
<keyword evidence="1 4" id="KW-0489">Methyltransferase</keyword>
<evidence type="ECO:0000313" key="4">
    <source>
        <dbReference type="EMBL" id="BAN03137.1"/>
    </source>
</evidence>
<dbReference type="InterPro" id="IPR001537">
    <property type="entry name" value="SpoU_MeTrfase"/>
</dbReference>
<evidence type="ECO:0000256" key="2">
    <source>
        <dbReference type="ARBA" id="ARBA00022679"/>
    </source>
</evidence>
<dbReference type="Gene3D" id="3.40.1280.10">
    <property type="match status" value="1"/>
</dbReference>
<name>A0A6C7E8U5_ILUCY</name>
<dbReference type="EC" id="2.1.1.-" evidence="4"/>
<evidence type="ECO:0000313" key="5">
    <source>
        <dbReference type="Proteomes" id="UP000011863"/>
    </source>
</evidence>
<dbReference type="InterPro" id="IPR029026">
    <property type="entry name" value="tRNA_m1G_MTases_N"/>
</dbReference>
<dbReference type="RefSeq" id="WP_015442384.1">
    <property type="nucleotide sequence ID" value="NC_020520.1"/>
</dbReference>
<dbReference type="AlphaFoldDB" id="A0A6C7E8U5"/>
<dbReference type="Proteomes" id="UP000011863">
    <property type="component" value="Chromosome"/>
</dbReference>
<dbReference type="GO" id="GO:0032259">
    <property type="term" value="P:methylation"/>
    <property type="evidence" value="ECO:0007669"/>
    <property type="project" value="UniProtKB-KW"/>
</dbReference>
<protein>
    <submittedName>
        <fullName evidence="4">Putative RNA methyltransferase</fullName>
        <ecNumber evidence="4">2.1.1.-</ecNumber>
    </submittedName>
</protein>
<dbReference type="PANTHER" id="PTHR43191:SF12">
    <property type="entry name" value="RRNA METHYLASE"/>
    <property type="match status" value="1"/>
</dbReference>
<accession>A0A6C7E8U5</accession>
<dbReference type="GO" id="GO:0008173">
    <property type="term" value="F:RNA methyltransferase activity"/>
    <property type="evidence" value="ECO:0007669"/>
    <property type="project" value="InterPro"/>
</dbReference>
<dbReference type="PANTHER" id="PTHR43191">
    <property type="entry name" value="RRNA METHYLTRANSFERASE 3"/>
    <property type="match status" value="1"/>
</dbReference>
<dbReference type="EMBL" id="AP012057">
    <property type="protein sequence ID" value="BAN03137.1"/>
    <property type="molecule type" value="Genomic_DNA"/>
</dbReference>
<dbReference type="SUPFAM" id="SSF75217">
    <property type="entry name" value="alpha/beta knot"/>
    <property type="match status" value="1"/>
</dbReference>
<dbReference type="InterPro" id="IPR029028">
    <property type="entry name" value="Alpha/beta_knot_MTases"/>
</dbReference>